<evidence type="ECO:0000256" key="1">
    <source>
        <dbReference type="ARBA" id="ARBA00022527"/>
    </source>
</evidence>
<dbReference type="Proteomes" id="UP001177003">
    <property type="component" value="Chromosome 7"/>
</dbReference>
<evidence type="ECO:0000259" key="7">
    <source>
        <dbReference type="Pfam" id="PF07714"/>
    </source>
</evidence>
<dbReference type="FunFam" id="1.10.510.10:FF:001722">
    <property type="entry name" value="G-type lectin S-receptor-like serine/threonine-protein kinase B120"/>
    <property type="match status" value="1"/>
</dbReference>
<dbReference type="Gene3D" id="1.10.510.10">
    <property type="entry name" value="Transferase(Phosphotransferase) domain 1"/>
    <property type="match status" value="1"/>
</dbReference>
<feature type="domain" description="Serine-threonine/tyrosine-protein kinase catalytic" evidence="7">
    <location>
        <begin position="163"/>
        <end position="267"/>
    </location>
</feature>
<dbReference type="PANTHER" id="PTHR27002:SF181">
    <property type="entry name" value="RECEPTOR-LIKE SERINE_THREONINE-PROTEIN KINASE"/>
    <property type="match status" value="1"/>
</dbReference>
<dbReference type="PANTHER" id="PTHR27002">
    <property type="entry name" value="RECEPTOR-LIKE SERINE/THREONINE-PROTEIN KINASE SD1-8"/>
    <property type="match status" value="1"/>
</dbReference>
<accession>A0AA36EEI1</accession>
<keyword evidence="2" id="KW-0808">Transferase</keyword>
<sequence length="317" mass="35244">MNINGGGSCCVMWEVDLIDMRRYVGSQDGGQDIYVRAAISDLAPPPVAESTKNGSANSNQIGKVVGITMSTCAMLIFILILIYLKRKQTRTLITSMDREGPQGRTEESLVDDDAILPNRRRDNHGKTTMDELELPLFNFTTVAIATNNFSKTNELGRGGFGPVTSGYMSPEYMMNGNFSRKSDVFNFGVLILEIGSGKRNRGSSNTDSQLNLLAQAWKLWNEERALELLDESIGTKFSENEVLRCIQIGLLCVQELPKDRPKMSEVMLLLSSETMGMSPLKHPGFFFRNENLEPEISSKKDDSVTVNQITLTVIEPR</sequence>
<evidence type="ECO:0000313" key="9">
    <source>
        <dbReference type="EMBL" id="CAI9292647.1"/>
    </source>
</evidence>
<evidence type="ECO:0008006" key="11">
    <source>
        <dbReference type="Google" id="ProtNLM"/>
    </source>
</evidence>
<dbReference type="InterPro" id="IPR011009">
    <property type="entry name" value="Kinase-like_dom_sf"/>
</dbReference>
<proteinExistence type="predicted"/>
<evidence type="ECO:0000256" key="4">
    <source>
        <dbReference type="ARBA" id="ARBA00022777"/>
    </source>
</evidence>
<reference evidence="9" key="1">
    <citation type="submission" date="2023-04" db="EMBL/GenBank/DDBJ databases">
        <authorList>
            <person name="Vijverberg K."/>
            <person name="Xiong W."/>
            <person name="Schranz E."/>
        </authorList>
    </citation>
    <scope>NUCLEOTIDE SEQUENCE</scope>
</reference>
<gene>
    <name evidence="9" type="ORF">LSALG_LOCUS31708</name>
</gene>
<dbReference type="GO" id="GO:0005524">
    <property type="term" value="F:ATP binding"/>
    <property type="evidence" value="ECO:0007669"/>
    <property type="project" value="UniProtKB-KW"/>
</dbReference>
<evidence type="ECO:0000256" key="5">
    <source>
        <dbReference type="ARBA" id="ARBA00022840"/>
    </source>
</evidence>
<keyword evidence="3" id="KW-0547">Nucleotide-binding</keyword>
<dbReference type="Pfam" id="PF07714">
    <property type="entry name" value="PK_Tyr_Ser-Thr"/>
    <property type="match status" value="1"/>
</dbReference>
<feature type="transmembrane region" description="Helical" evidence="6">
    <location>
        <begin position="64"/>
        <end position="84"/>
    </location>
</feature>
<name>A0AA36EEI1_LACSI</name>
<keyword evidence="1" id="KW-0723">Serine/threonine-protein kinase</keyword>
<dbReference type="EMBL" id="OX465083">
    <property type="protein sequence ID" value="CAI9292647.1"/>
    <property type="molecule type" value="Genomic_DNA"/>
</dbReference>
<keyword evidence="6" id="KW-0472">Membrane</keyword>
<evidence type="ECO:0000256" key="3">
    <source>
        <dbReference type="ARBA" id="ARBA00022741"/>
    </source>
</evidence>
<feature type="domain" description="S-locus receptor kinase C-terminal" evidence="8">
    <location>
        <begin position="272"/>
        <end position="317"/>
    </location>
</feature>
<dbReference type="Pfam" id="PF11883">
    <property type="entry name" value="DUF3403"/>
    <property type="match status" value="1"/>
</dbReference>
<dbReference type="InterPro" id="IPR001245">
    <property type="entry name" value="Ser-Thr/Tyr_kinase_cat_dom"/>
</dbReference>
<keyword evidence="6" id="KW-0812">Transmembrane</keyword>
<keyword evidence="10" id="KW-1185">Reference proteome</keyword>
<dbReference type="GO" id="GO:0004674">
    <property type="term" value="F:protein serine/threonine kinase activity"/>
    <property type="evidence" value="ECO:0007669"/>
    <property type="project" value="UniProtKB-KW"/>
</dbReference>
<evidence type="ECO:0000256" key="2">
    <source>
        <dbReference type="ARBA" id="ARBA00022679"/>
    </source>
</evidence>
<keyword evidence="6" id="KW-1133">Transmembrane helix</keyword>
<evidence type="ECO:0000259" key="8">
    <source>
        <dbReference type="Pfam" id="PF11883"/>
    </source>
</evidence>
<dbReference type="GO" id="GO:0005886">
    <property type="term" value="C:plasma membrane"/>
    <property type="evidence" value="ECO:0007669"/>
    <property type="project" value="TreeGrafter"/>
</dbReference>
<evidence type="ECO:0000313" key="10">
    <source>
        <dbReference type="Proteomes" id="UP001177003"/>
    </source>
</evidence>
<protein>
    <recommendedName>
        <fullName evidence="11">Protein kinase domain-containing protein</fullName>
    </recommendedName>
</protein>
<keyword evidence="4" id="KW-0418">Kinase</keyword>
<keyword evidence="5" id="KW-0067">ATP-binding</keyword>
<dbReference type="SUPFAM" id="SSF56112">
    <property type="entry name" value="Protein kinase-like (PK-like)"/>
    <property type="match status" value="1"/>
</dbReference>
<dbReference type="InterPro" id="IPR021820">
    <property type="entry name" value="S-locus_recpt_kinase_C"/>
</dbReference>
<organism evidence="9 10">
    <name type="scientific">Lactuca saligna</name>
    <name type="common">Willowleaf lettuce</name>
    <dbReference type="NCBI Taxonomy" id="75948"/>
    <lineage>
        <taxon>Eukaryota</taxon>
        <taxon>Viridiplantae</taxon>
        <taxon>Streptophyta</taxon>
        <taxon>Embryophyta</taxon>
        <taxon>Tracheophyta</taxon>
        <taxon>Spermatophyta</taxon>
        <taxon>Magnoliopsida</taxon>
        <taxon>eudicotyledons</taxon>
        <taxon>Gunneridae</taxon>
        <taxon>Pentapetalae</taxon>
        <taxon>asterids</taxon>
        <taxon>campanulids</taxon>
        <taxon>Asterales</taxon>
        <taxon>Asteraceae</taxon>
        <taxon>Cichorioideae</taxon>
        <taxon>Cichorieae</taxon>
        <taxon>Lactucinae</taxon>
        <taxon>Lactuca</taxon>
    </lineage>
</organism>
<evidence type="ECO:0000256" key="6">
    <source>
        <dbReference type="SAM" id="Phobius"/>
    </source>
</evidence>
<dbReference type="AlphaFoldDB" id="A0AA36EEI1"/>